<sequence length="969" mass="111234">MSSSLVPRISIPYNETNDSSTKLNKFALINYQNTERITVTIGDNLLAQSCIRTSLDADKKPINVDVDDHHQQHHRHRPFSYIENTCQEENARFPLLTKISPSFNKFKLHVSIKPSHDFEGRSLLIVKNSSIEDFHKLKALSKIDEIAANTEVSKIEYKNLPIDGTLNEFQKVIINDTFDREFVNDTRLVVSLWEHDLNSNHYTYCFHFSMWIDKSDKSSAQSPVQSPMQSPADNKPLPVLPKEASNGETRSFSLGDFRKEFHYNIEDGPEFRKTLSGFENAVPVANKVYSGLIEDFKILESNFRRMSSTKVKIMDGVSHLMDLESASLLNEFGFKKSFYIAFRDLFSSFEKNLSFFLENVCDNKSLSKIINNISVHQVESSNQSELSQMKKQFENDSKEYYAWMNKYLANEKDRPDSKLLAKRKVFELSKFDYLNQLSKITNNQYVNELLEKLFKFINLDYSKKNPRLLDVKAFLSKKSNPDLLDDNYQIYLHVLTKFNSEKYQFRQKIEACQTNEELSNLIRYNRLNHLRQPANPLGTASADESTTDEFMVTKENFDLIFSDSGPPKNTTSSTENDLNEMSGILFTLGGQKKQGWHKEWVVLRKGQLIEYADWRKGKTPINAPIEVALSNVKAVSHDKRQHCFEILTSKGHKRVFQAFGSEDQNKWVKALYNAGQMVNTERLQQSMGVKNGKHSKRHLGRLVTEFGNKPIIPGQSVDRSVSPVSIRSKLPSEKDYLKSVRTIANSDNGICVDCGSQESVEWISINSLTCMCVNCASCHRNIGSHITKIRSLKLDKFENETEILLRYINNRQFNEFMEENLPRSGKITADTSNETRLAFIKAKYSSKSYVSVIPDIDNQIIKAIQKIQIHNVLKSIFCGGDVNLNIQVKTQNAAGTYYISLFEYSLRKYVEVELEDGEEGSKKYFIISELLMLNGCSNYGDPYKQNRDLKISSSAMDYWKTRCSRLGLT</sequence>
<evidence type="ECO:0000256" key="4">
    <source>
        <dbReference type="PROSITE-ProRule" id="PRU00288"/>
    </source>
</evidence>
<evidence type="ECO:0000256" key="3">
    <source>
        <dbReference type="ARBA" id="ARBA00022833"/>
    </source>
</evidence>
<dbReference type="SUPFAM" id="SSF57863">
    <property type="entry name" value="ArfGap/RecO-like zinc finger"/>
    <property type="match status" value="1"/>
</dbReference>
<dbReference type="InterPro" id="IPR001849">
    <property type="entry name" value="PH_domain"/>
</dbReference>
<keyword evidence="10" id="KW-1185">Reference proteome</keyword>
<dbReference type="InterPro" id="IPR027267">
    <property type="entry name" value="AH/BAR_dom_sf"/>
</dbReference>
<keyword evidence="5" id="KW-0963">Cytoplasm</keyword>
<dbReference type="Gene3D" id="1.10.220.150">
    <property type="entry name" value="Arf GTPase activating protein"/>
    <property type="match status" value="1"/>
</dbReference>
<accession>A0ABP0ZLW2</accession>
<keyword evidence="5" id="KW-0343">GTPase activation</keyword>
<feature type="region of interest" description="Disordered" evidence="6">
    <location>
        <begin position="219"/>
        <end position="248"/>
    </location>
</feature>
<gene>
    <name evidence="9" type="ORF">LODBEIA_P28520</name>
</gene>
<dbReference type="Gene3D" id="2.30.29.30">
    <property type="entry name" value="Pleckstrin-homology domain (PH domain)/Phosphotyrosine-binding domain (PTB)"/>
    <property type="match status" value="1"/>
</dbReference>
<comment type="subcellular location">
    <subcellularLocation>
        <location evidence="5">Cytoplasm</location>
    </subcellularLocation>
</comment>
<dbReference type="Pfam" id="PF01412">
    <property type="entry name" value="ArfGap"/>
    <property type="match status" value="1"/>
</dbReference>
<evidence type="ECO:0000259" key="8">
    <source>
        <dbReference type="PROSITE" id="PS50115"/>
    </source>
</evidence>
<evidence type="ECO:0000256" key="6">
    <source>
        <dbReference type="SAM" id="MobiDB-lite"/>
    </source>
</evidence>
<dbReference type="InterPro" id="IPR045258">
    <property type="entry name" value="ACAP1/2/3-like"/>
</dbReference>
<dbReference type="Gene3D" id="1.20.1270.60">
    <property type="entry name" value="Arfaptin homology (AH) domain/BAR domain"/>
    <property type="match status" value="1"/>
</dbReference>
<dbReference type="SMART" id="SM00233">
    <property type="entry name" value="PH"/>
    <property type="match status" value="1"/>
</dbReference>
<feature type="domain" description="Arf-GAP" evidence="8">
    <location>
        <begin position="734"/>
        <end position="860"/>
    </location>
</feature>
<dbReference type="RefSeq" id="XP_066829790.1">
    <property type="nucleotide sequence ID" value="XM_066972897.1"/>
</dbReference>
<dbReference type="PROSITE" id="PS50115">
    <property type="entry name" value="ARFGAP"/>
    <property type="match status" value="1"/>
</dbReference>
<feature type="domain" description="PH" evidence="7">
    <location>
        <begin position="578"/>
        <end position="676"/>
    </location>
</feature>
<dbReference type="CDD" id="cd07608">
    <property type="entry name" value="BAR_ArfGAP_fungi"/>
    <property type="match status" value="1"/>
</dbReference>
<name>A0ABP0ZLW2_9ASCO</name>
<reference evidence="9 10" key="1">
    <citation type="submission" date="2024-03" db="EMBL/GenBank/DDBJ databases">
        <authorList>
            <person name="Brejova B."/>
        </authorList>
    </citation>
    <scope>NUCLEOTIDE SEQUENCE [LARGE SCALE GENOMIC DNA]</scope>
    <source>
        <strain evidence="9 10">CBS 14171</strain>
    </source>
</reference>
<dbReference type="SUPFAM" id="SSF103657">
    <property type="entry name" value="BAR/IMD domain-like"/>
    <property type="match status" value="1"/>
</dbReference>
<dbReference type="PROSITE" id="PS50003">
    <property type="entry name" value="PH_DOMAIN"/>
    <property type="match status" value="1"/>
</dbReference>
<dbReference type="InterPro" id="IPR037278">
    <property type="entry name" value="ARFGAP/RecO"/>
</dbReference>
<evidence type="ECO:0000313" key="9">
    <source>
        <dbReference type="EMBL" id="CAK9438628.1"/>
    </source>
</evidence>
<protein>
    <recommendedName>
        <fullName evidence="5">ADP-ribosylation factor GTPase-activating protein</fullName>
    </recommendedName>
</protein>
<dbReference type="CDD" id="cd08204">
    <property type="entry name" value="ArfGap"/>
    <property type="match status" value="1"/>
</dbReference>
<dbReference type="InterPro" id="IPR038508">
    <property type="entry name" value="ArfGAP_dom_sf"/>
</dbReference>
<dbReference type="SMART" id="SM00105">
    <property type="entry name" value="ArfGap"/>
    <property type="match status" value="1"/>
</dbReference>
<keyword evidence="2 4" id="KW-0863">Zinc-finger</keyword>
<dbReference type="GeneID" id="92208048"/>
<keyword evidence="5" id="KW-0040">ANK repeat</keyword>
<dbReference type="Pfam" id="PF00169">
    <property type="entry name" value="PH"/>
    <property type="match status" value="1"/>
</dbReference>
<dbReference type="PANTHER" id="PTHR23180:SF160">
    <property type="entry name" value="ADP-RIBOSYLATION FACTOR GTPASE-ACTIVATING PROTEIN EFFECTOR PROTEIN 1"/>
    <property type="match status" value="1"/>
</dbReference>
<evidence type="ECO:0000313" key="10">
    <source>
        <dbReference type="Proteomes" id="UP001497383"/>
    </source>
</evidence>
<dbReference type="PANTHER" id="PTHR23180">
    <property type="entry name" value="CENTAURIN/ARF"/>
    <property type="match status" value="1"/>
</dbReference>
<evidence type="ECO:0000256" key="5">
    <source>
        <dbReference type="RuleBase" id="RU369028"/>
    </source>
</evidence>
<keyword evidence="5" id="KW-0677">Repeat</keyword>
<dbReference type="CDD" id="cd00821">
    <property type="entry name" value="PH"/>
    <property type="match status" value="1"/>
</dbReference>
<dbReference type="SUPFAM" id="SSF50729">
    <property type="entry name" value="PH domain-like"/>
    <property type="match status" value="1"/>
</dbReference>
<evidence type="ECO:0000256" key="1">
    <source>
        <dbReference type="ARBA" id="ARBA00022723"/>
    </source>
</evidence>
<feature type="compositionally biased region" description="Polar residues" evidence="6">
    <location>
        <begin position="219"/>
        <end position="232"/>
    </location>
</feature>
<comment type="function">
    <text evidence="5">GTPase-activating protein for the ADP ribosylation factor family.</text>
</comment>
<dbReference type="Proteomes" id="UP001497383">
    <property type="component" value="Chromosome 3"/>
</dbReference>
<evidence type="ECO:0000256" key="2">
    <source>
        <dbReference type="ARBA" id="ARBA00022771"/>
    </source>
</evidence>
<dbReference type="InterPro" id="IPR001164">
    <property type="entry name" value="ArfGAP_dom"/>
</dbReference>
<keyword evidence="3 5" id="KW-0862">Zinc</keyword>
<keyword evidence="1 5" id="KW-0479">Metal-binding</keyword>
<evidence type="ECO:0000259" key="7">
    <source>
        <dbReference type="PROSITE" id="PS50003"/>
    </source>
</evidence>
<dbReference type="InterPro" id="IPR011993">
    <property type="entry name" value="PH-like_dom_sf"/>
</dbReference>
<proteinExistence type="predicted"/>
<dbReference type="EMBL" id="OZ022407">
    <property type="protein sequence ID" value="CAK9438628.1"/>
    <property type="molecule type" value="Genomic_DNA"/>
</dbReference>
<organism evidence="9 10">
    <name type="scientific">Lodderomyces beijingensis</name>
    <dbReference type="NCBI Taxonomy" id="1775926"/>
    <lineage>
        <taxon>Eukaryota</taxon>
        <taxon>Fungi</taxon>
        <taxon>Dikarya</taxon>
        <taxon>Ascomycota</taxon>
        <taxon>Saccharomycotina</taxon>
        <taxon>Pichiomycetes</taxon>
        <taxon>Debaryomycetaceae</taxon>
        <taxon>Candida/Lodderomyces clade</taxon>
        <taxon>Lodderomyces</taxon>
    </lineage>
</organism>